<reference evidence="2" key="4">
    <citation type="submission" date="2025-05" db="UniProtKB">
        <authorList>
            <consortium name="EnsemblFungi"/>
        </authorList>
    </citation>
    <scope>IDENTIFICATION</scope>
    <source>
        <strain evidence="2">isolate 1-1 / race 1 (BBBD)</strain>
    </source>
</reference>
<reference evidence="2 3" key="3">
    <citation type="journal article" date="2017" name="G3 (Bethesda)">
        <title>Comparative analysis highlights variable genome content of wheat rusts and divergence of the mating loci.</title>
        <authorList>
            <person name="Cuomo C.A."/>
            <person name="Bakkeren G."/>
            <person name="Khalil H.B."/>
            <person name="Panwar V."/>
            <person name="Joly D."/>
            <person name="Linning R."/>
            <person name="Sakthikumar S."/>
            <person name="Song X."/>
            <person name="Adiconis X."/>
            <person name="Fan L."/>
            <person name="Goldberg J.M."/>
            <person name="Levin J.Z."/>
            <person name="Young S."/>
            <person name="Zeng Q."/>
            <person name="Anikster Y."/>
            <person name="Bruce M."/>
            <person name="Wang M."/>
            <person name="Yin C."/>
            <person name="McCallum B."/>
            <person name="Szabo L.J."/>
            <person name="Hulbert S."/>
            <person name="Chen X."/>
            <person name="Fellers J.P."/>
        </authorList>
    </citation>
    <scope>NUCLEOTIDE SEQUENCE</scope>
    <source>
        <strain evidence="3">Isolate 1-1 / race 1 (BBBD)</strain>
        <strain evidence="2">isolate 1-1 / race 1 (BBBD)</strain>
    </source>
</reference>
<reference evidence="1" key="1">
    <citation type="submission" date="2009-11" db="EMBL/GenBank/DDBJ databases">
        <authorList>
            <consortium name="The Broad Institute Genome Sequencing Platform"/>
            <person name="Ward D."/>
            <person name="Feldgarden M."/>
            <person name="Earl A."/>
            <person name="Young S.K."/>
            <person name="Zeng Q."/>
            <person name="Koehrsen M."/>
            <person name="Alvarado L."/>
            <person name="Berlin A."/>
            <person name="Bochicchio J."/>
            <person name="Borenstein D."/>
            <person name="Chapman S.B."/>
            <person name="Chen Z."/>
            <person name="Engels R."/>
            <person name="Freedman E."/>
            <person name="Gellesch M."/>
            <person name="Goldberg J."/>
            <person name="Griggs A."/>
            <person name="Gujja S."/>
            <person name="Heilman E."/>
            <person name="Heiman D."/>
            <person name="Hepburn T."/>
            <person name="Howarth C."/>
            <person name="Jen D."/>
            <person name="Larson L."/>
            <person name="Lewis B."/>
            <person name="Mehta T."/>
            <person name="Park D."/>
            <person name="Pearson M."/>
            <person name="Roberts A."/>
            <person name="Saif S."/>
            <person name="Shea T."/>
            <person name="Shenoy N."/>
            <person name="Sisk P."/>
            <person name="Stolte C."/>
            <person name="Sykes S."/>
            <person name="Thomson T."/>
            <person name="Walk T."/>
            <person name="White J."/>
            <person name="Yandava C."/>
            <person name="Izard J."/>
            <person name="Baranova O.V."/>
            <person name="Blanton J.M."/>
            <person name="Tanner A.C."/>
            <person name="Dewhirst F.E."/>
            <person name="Haas B."/>
            <person name="Nusbaum C."/>
            <person name="Birren B."/>
        </authorList>
    </citation>
    <scope>NUCLEOTIDE SEQUENCE [LARGE SCALE GENOMIC DNA]</scope>
    <source>
        <strain evidence="1">1-1 BBBD Race 1</strain>
    </source>
</reference>
<dbReference type="EnsemblFungi" id="PTTG_29896-t43_1">
    <property type="protein sequence ID" value="PTTG_29896-t43_1-p1"/>
    <property type="gene ID" value="PTTG_29896"/>
</dbReference>
<evidence type="ECO:0000313" key="2">
    <source>
        <dbReference type="EnsemblFungi" id="PTTG_29896-t43_1-p1"/>
    </source>
</evidence>
<gene>
    <name evidence="1" type="ORF">PTTG_29896</name>
</gene>
<organism evidence="1">
    <name type="scientific">Puccinia triticina (isolate 1-1 / race 1 (BBBD))</name>
    <name type="common">Brown leaf rust fungus</name>
    <dbReference type="NCBI Taxonomy" id="630390"/>
    <lineage>
        <taxon>Eukaryota</taxon>
        <taxon>Fungi</taxon>
        <taxon>Dikarya</taxon>
        <taxon>Basidiomycota</taxon>
        <taxon>Pucciniomycotina</taxon>
        <taxon>Pucciniomycetes</taxon>
        <taxon>Pucciniales</taxon>
        <taxon>Pucciniaceae</taxon>
        <taxon>Puccinia</taxon>
    </lineage>
</organism>
<evidence type="ECO:0000313" key="3">
    <source>
        <dbReference type="Proteomes" id="UP000005240"/>
    </source>
</evidence>
<reference evidence="1" key="2">
    <citation type="submission" date="2016-05" db="EMBL/GenBank/DDBJ databases">
        <title>Comparative analysis highlights variable genome content of wheat rusts and divergence of the mating loci.</title>
        <authorList>
            <person name="Cuomo C.A."/>
            <person name="Bakkeren G."/>
            <person name="Szabo L."/>
            <person name="Khalil H."/>
            <person name="Joly D."/>
            <person name="Goldberg J."/>
            <person name="Young S."/>
            <person name="Zeng Q."/>
            <person name="Fellers J."/>
        </authorList>
    </citation>
    <scope>NUCLEOTIDE SEQUENCE [LARGE SCALE GENOMIC DNA]</scope>
    <source>
        <strain evidence="1">1-1 BBBD Race 1</strain>
    </source>
</reference>
<evidence type="ECO:0000313" key="1">
    <source>
        <dbReference type="EMBL" id="OAV86458.1"/>
    </source>
</evidence>
<proteinExistence type="predicted"/>
<dbReference type="Proteomes" id="UP000005240">
    <property type="component" value="Unassembled WGS sequence"/>
</dbReference>
<name>A0A180G1K4_PUCT1</name>
<protein>
    <submittedName>
        <fullName evidence="1 2">Uncharacterized protein</fullName>
    </submittedName>
</protein>
<dbReference type="EMBL" id="ADAS02001114">
    <property type="protein sequence ID" value="OAV86458.1"/>
    <property type="molecule type" value="Genomic_DNA"/>
</dbReference>
<sequence length="73" mass="8488">MLLPVFNQRILPVMLQTRTPYLPMLARPKILPLPQDLRPRLLLLLLQDLRLVPVLLDLLDKGTTISHQMIQKI</sequence>
<dbReference type="VEuPathDB" id="FungiDB:PTTG_29896"/>
<accession>A0A180G1K4</accession>
<keyword evidence="3" id="KW-1185">Reference proteome</keyword>
<dbReference type="AlphaFoldDB" id="A0A180G1K4"/>